<keyword evidence="3" id="KW-1185">Reference proteome</keyword>
<dbReference type="PANTHER" id="PTHR43685">
    <property type="entry name" value="GLYCOSYLTRANSFERASE"/>
    <property type="match status" value="1"/>
</dbReference>
<dbReference type="Proteomes" id="UP001597135">
    <property type="component" value="Unassembled WGS sequence"/>
</dbReference>
<dbReference type="Gene3D" id="3.90.550.10">
    <property type="entry name" value="Spore Coat Polysaccharide Biosynthesis Protein SpsA, Chain A"/>
    <property type="match status" value="1"/>
</dbReference>
<dbReference type="Pfam" id="PF00535">
    <property type="entry name" value="Glycos_transf_2"/>
    <property type="match status" value="1"/>
</dbReference>
<dbReference type="EMBL" id="JBHTMU010000002">
    <property type="protein sequence ID" value="MFD1341121.1"/>
    <property type="molecule type" value="Genomic_DNA"/>
</dbReference>
<dbReference type="SUPFAM" id="SSF53448">
    <property type="entry name" value="Nucleotide-diphospho-sugar transferases"/>
    <property type="match status" value="1"/>
</dbReference>
<proteinExistence type="predicted"/>
<dbReference type="InterPro" id="IPR029044">
    <property type="entry name" value="Nucleotide-diphossugar_trans"/>
</dbReference>
<organism evidence="2 3">
    <name type="scientific">Litorisediminicola beolgyonensis</name>
    <dbReference type="NCBI Taxonomy" id="1173614"/>
    <lineage>
        <taxon>Bacteria</taxon>
        <taxon>Pseudomonadati</taxon>
        <taxon>Pseudomonadota</taxon>
        <taxon>Alphaproteobacteria</taxon>
        <taxon>Rhodobacterales</taxon>
        <taxon>Paracoccaceae</taxon>
        <taxon>Litorisediminicola</taxon>
    </lineage>
</organism>
<dbReference type="InterPro" id="IPR001173">
    <property type="entry name" value="Glyco_trans_2-like"/>
</dbReference>
<feature type="domain" description="Glycosyltransferase 2-like" evidence="1">
    <location>
        <begin position="5"/>
        <end position="122"/>
    </location>
</feature>
<accession>A0ABW3ZD86</accession>
<dbReference type="RefSeq" id="WP_386801181.1">
    <property type="nucleotide sequence ID" value="NZ_JBHTMU010000002.1"/>
</dbReference>
<protein>
    <submittedName>
        <fullName evidence="2">Glycosyltransferase family 2 protein</fullName>
    </submittedName>
</protein>
<name>A0ABW3ZD86_9RHOB</name>
<evidence type="ECO:0000313" key="2">
    <source>
        <dbReference type="EMBL" id="MFD1341121.1"/>
    </source>
</evidence>
<evidence type="ECO:0000313" key="3">
    <source>
        <dbReference type="Proteomes" id="UP001597135"/>
    </source>
</evidence>
<gene>
    <name evidence="2" type="ORF">ACFQ4E_01660</name>
</gene>
<comment type="caution">
    <text evidence="2">The sequence shown here is derived from an EMBL/GenBank/DDBJ whole genome shotgun (WGS) entry which is preliminary data.</text>
</comment>
<reference evidence="3" key="1">
    <citation type="journal article" date="2019" name="Int. J. Syst. Evol. Microbiol.">
        <title>The Global Catalogue of Microorganisms (GCM) 10K type strain sequencing project: providing services to taxonomists for standard genome sequencing and annotation.</title>
        <authorList>
            <consortium name="The Broad Institute Genomics Platform"/>
            <consortium name="The Broad Institute Genome Sequencing Center for Infectious Disease"/>
            <person name="Wu L."/>
            <person name="Ma J."/>
        </authorList>
    </citation>
    <scope>NUCLEOTIDE SEQUENCE [LARGE SCALE GENOMIC DNA]</scope>
    <source>
        <strain evidence="3">CCUG 62953</strain>
    </source>
</reference>
<evidence type="ECO:0000259" key="1">
    <source>
        <dbReference type="Pfam" id="PF00535"/>
    </source>
</evidence>
<sequence>MPLISVIIPCFNAAATLGATLEALRAQTLQDWEALIVDDGSTDESAEIAKHVAAKDPRIALTRNPGRGPSAARNHAGLNLAKGRILAFCDADDIWTPGKLEAVSKALDAGHADAVFGQTAFFAAHPSDARSISGVSQGDITIETLLGENPVCTLSNLSLGAEHFRALGGFDATLVHNEDLDFLIRLVGHGGQLRGLPGVHVYYRTSPSGLSADLAAMQAARRRLLATAARFGVTANRRNEAIYLRYLARRALRLDLSPVLSARLALTGFVTDPGGFLSPVHRGLATLGAACAAPILPGATRRALFSK</sequence>
<dbReference type="InterPro" id="IPR050834">
    <property type="entry name" value="Glycosyltransf_2"/>
</dbReference>
<dbReference type="PANTHER" id="PTHR43685:SF2">
    <property type="entry name" value="GLYCOSYLTRANSFERASE 2-LIKE DOMAIN-CONTAINING PROTEIN"/>
    <property type="match status" value="1"/>
</dbReference>